<accession>A0ABQ5JXA5</accession>
<evidence type="ECO:0000313" key="1">
    <source>
        <dbReference type="EMBL" id="GKT21040.1"/>
    </source>
</evidence>
<keyword evidence="2" id="KW-1185">Reference proteome</keyword>
<reference evidence="1" key="1">
    <citation type="submission" date="2022-03" db="EMBL/GenBank/DDBJ databases">
        <title>Draft genome sequence of Aduncisulcus paluster, a free-living microaerophilic Fornicata.</title>
        <authorList>
            <person name="Yuyama I."/>
            <person name="Kume K."/>
            <person name="Tamura T."/>
            <person name="Inagaki Y."/>
            <person name="Hashimoto T."/>
        </authorList>
    </citation>
    <scope>NUCLEOTIDE SEQUENCE</scope>
    <source>
        <strain evidence="1">NY0171</strain>
    </source>
</reference>
<protein>
    <submittedName>
        <fullName evidence="1">Uncharacterized protein</fullName>
    </submittedName>
</protein>
<organism evidence="1 2">
    <name type="scientific">Aduncisulcus paluster</name>
    <dbReference type="NCBI Taxonomy" id="2918883"/>
    <lineage>
        <taxon>Eukaryota</taxon>
        <taxon>Metamonada</taxon>
        <taxon>Carpediemonas-like organisms</taxon>
        <taxon>Aduncisulcus</taxon>
    </lineage>
</organism>
<gene>
    <name evidence="1" type="ORF">ADUPG1_011811</name>
</gene>
<sequence length="64" mass="7137">SQYRPADTDIRESLKLTADDVDAIVGEKMTGDGGTFTIGHFINNILRLEEEMDKVGGLDDEYME</sequence>
<dbReference type="Proteomes" id="UP001057375">
    <property type="component" value="Unassembled WGS sequence"/>
</dbReference>
<comment type="caution">
    <text evidence="1">The sequence shown here is derived from an EMBL/GenBank/DDBJ whole genome shotgun (WGS) entry which is preliminary data.</text>
</comment>
<proteinExistence type="predicted"/>
<name>A0ABQ5JXA5_9EUKA</name>
<feature type="non-terminal residue" evidence="1">
    <location>
        <position position="1"/>
    </location>
</feature>
<evidence type="ECO:0000313" key="2">
    <source>
        <dbReference type="Proteomes" id="UP001057375"/>
    </source>
</evidence>
<dbReference type="EMBL" id="BQXS01012285">
    <property type="protein sequence ID" value="GKT21040.1"/>
    <property type="molecule type" value="Genomic_DNA"/>
</dbReference>